<dbReference type="PROSITE" id="PS50114">
    <property type="entry name" value="GATA_ZN_FINGER_2"/>
    <property type="match status" value="1"/>
</dbReference>
<evidence type="ECO:0000259" key="8">
    <source>
        <dbReference type="PROSITE" id="PS50112"/>
    </source>
</evidence>
<feature type="region of interest" description="Disordered" evidence="7">
    <location>
        <begin position="1"/>
        <end position="26"/>
    </location>
</feature>
<evidence type="ECO:0000256" key="7">
    <source>
        <dbReference type="SAM" id="MobiDB-lite"/>
    </source>
</evidence>
<dbReference type="Gene3D" id="3.30.50.10">
    <property type="entry name" value="Erythroid Transcription Factor GATA-1, subunit A"/>
    <property type="match status" value="1"/>
</dbReference>
<feature type="compositionally biased region" description="Low complexity" evidence="7">
    <location>
        <begin position="211"/>
        <end position="222"/>
    </location>
</feature>
<dbReference type="GeneID" id="92030057"/>
<dbReference type="SUPFAM" id="SSF57716">
    <property type="entry name" value="Glucocorticoid receptor-like (DNA-binding domain)"/>
    <property type="match status" value="1"/>
</dbReference>
<dbReference type="Proteomes" id="UP001360953">
    <property type="component" value="Unassembled WGS sequence"/>
</dbReference>
<feature type="compositionally biased region" description="Low complexity" evidence="7">
    <location>
        <begin position="295"/>
        <end position="305"/>
    </location>
</feature>
<dbReference type="Pfam" id="PF08447">
    <property type="entry name" value="PAS_3"/>
    <property type="match status" value="1"/>
</dbReference>
<evidence type="ECO:0000313" key="10">
    <source>
        <dbReference type="EMBL" id="KAK7537549.1"/>
    </source>
</evidence>
<name>A0ABR1LQU3_9PEZI</name>
<feature type="region of interest" description="Disordered" evidence="7">
    <location>
        <begin position="293"/>
        <end position="319"/>
    </location>
</feature>
<keyword evidence="1" id="KW-0479">Metal-binding</keyword>
<evidence type="ECO:0000256" key="2">
    <source>
        <dbReference type="ARBA" id="ARBA00022771"/>
    </source>
</evidence>
<evidence type="ECO:0000313" key="11">
    <source>
        <dbReference type="Proteomes" id="UP001360953"/>
    </source>
</evidence>
<evidence type="ECO:0000259" key="9">
    <source>
        <dbReference type="PROSITE" id="PS50114"/>
    </source>
</evidence>
<dbReference type="PANTHER" id="PTHR47172:SF24">
    <property type="entry name" value="GATA ZINC FINGER DOMAIN-CONTAINING PROTEIN 14-RELATED"/>
    <property type="match status" value="1"/>
</dbReference>
<dbReference type="PANTHER" id="PTHR47172">
    <property type="entry name" value="OS01G0976800 PROTEIN"/>
    <property type="match status" value="1"/>
</dbReference>
<reference evidence="10 11" key="1">
    <citation type="submission" date="2024-04" db="EMBL/GenBank/DDBJ databases">
        <title>Phyllosticta paracitricarpa is synonymous to the EU quarantine fungus P. citricarpa based on phylogenomic analyses.</title>
        <authorList>
            <consortium name="Lawrence Berkeley National Laboratory"/>
            <person name="Van ingen-buijs V.A."/>
            <person name="Van westerhoven A.C."/>
            <person name="Haridas S."/>
            <person name="Skiadas P."/>
            <person name="Martin F."/>
            <person name="Groenewald J.Z."/>
            <person name="Crous P.W."/>
            <person name="Seidl M.F."/>
        </authorList>
    </citation>
    <scope>NUCLEOTIDE SEQUENCE [LARGE SCALE GENOMIC DNA]</scope>
    <source>
        <strain evidence="10 11">CPC 17464</strain>
    </source>
</reference>
<evidence type="ECO:0000256" key="6">
    <source>
        <dbReference type="PROSITE-ProRule" id="PRU00094"/>
    </source>
</evidence>
<dbReference type="Gene3D" id="3.30.450.20">
    <property type="entry name" value="PAS domain"/>
    <property type="match status" value="1"/>
</dbReference>
<dbReference type="CDD" id="cd00130">
    <property type="entry name" value="PAS"/>
    <property type="match status" value="1"/>
</dbReference>
<gene>
    <name evidence="10" type="ORF">J3D65DRAFT_553837</name>
</gene>
<evidence type="ECO:0008006" key="12">
    <source>
        <dbReference type="Google" id="ProtNLM"/>
    </source>
</evidence>
<evidence type="ECO:0000256" key="3">
    <source>
        <dbReference type="ARBA" id="ARBA00022833"/>
    </source>
</evidence>
<protein>
    <recommendedName>
        <fullName evidence="12">White collar 2 protein</fullName>
    </recommendedName>
</protein>
<accession>A0ABR1LQU3</accession>
<proteinExistence type="predicted"/>
<dbReference type="InterPro" id="IPR035965">
    <property type="entry name" value="PAS-like_dom_sf"/>
</dbReference>
<dbReference type="CDD" id="cd00202">
    <property type="entry name" value="ZnF_GATA"/>
    <property type="match status" value="1"/>
</dbReference>
<keyword evidence="5" id="KW-0804">Transcription</keyword>
<feature type="domain" description="GATA-type" evidence="9">
    <location>
        <begin position="260"/>
        <end position="292"/>
    </location>
</feature>
<dbReference type="RefSeq" id="XP_066655700.1">
    <property type="nucleotide sequence ID" value="XM_066797151.1"/>
</dbReference>
<feature type="region of interest" description="Disordered" evidence="7">
    <location>
        <begin position="205"/>
        <end position="259"/>
    </location>
</feature>
<dbReference type="SMART" id="SM00091">
    <property type="entry name" value="PAS"/>
    <property type="match status" value="1"/>
</dbReference>
<keyword evidence="11" id="KW-1185">Reference proteome</keyword>
<dbReference type="PROSITE" id="PS50112">
    <property type="entry name" value="PAS"/>
    <property type="match status" value="1"/>
</dbReference>
<evidence type="ECO:0000256" key="1">
    <source>
        <dbReference type="ARBA" id="ARBA00022723"/>
    </source>
</evidence>
<evidence type="ECO:0000256" key="4">
    <source>
        <dbReference type="ARBA" id="ARBA00023015"/>
    </source>
</evidence>
<sequence>MASQGIDGEASSSNVTPTKDTPSDDEVLDFNDEWLSTIRSTIRDMHIILSSGGTINYLSTSCKRLLGYDPEQLIRQKITDYIHEDDLPTFASELFESQTTGSTFRFYCRMRRAQAESGDGAPSPGGPDGGTGGFFSVMARPYPLSQSAELDRFLALKLEELVLNSHITQLRAEESVLQETAPISPSQLSPDGQFMENLPFFVSGMNPLINPQSQQGQSLSPLDRPPDPAFSGPEHHSTLQSPFISPPPNNQQPQPLAGSQGKGYVCVECGTTQAPEWRRGPMGPKTLCNACGCESASPSSYFSSSPPFPRRSRHEPLCV</sequence>
<dbReference type="SMART" id="SM00401">
    <property type="entry name" value="ZnF_GATA"/>
    <property type="match status" value="1"/>
</dbReference>
<dbReference type="InterPro" id="IPR013655">
    <property type="entry name" value="PAS_fold_3"/>
</dbReference>
<dbReference type="SUPFAM" id="SSF55785">
    <property type="entry name" value="PYP-like sensor domain (PAS domain)"/>
    <property type="match status" value="1"/>
</dbReference>
<dbReference type="InterPro" id="IPR000679">
    <property type="entry name" value="Znf_GATA"/>
</dbReference>
<comment type="caution">
    <text evidence="10">The sequence shown here is derived from an EMBL/GenBank/DDBJ whole genome shotgun (WGS) entry which is preliminary data.</text>
</comment>
<dbReference type="NCBIfam" id="TIGR00229">
    <property type="entry name" value="sensory_box"/>
    <property type="match status" value="1"/>
</dbReference>
<dbReference type="EMBL" id="JBBPEH010000006">
    <property type="protein sequence ID" value="KAK7537549.1"/>
    <property type="molecule type" value="Genomic_DNA"/>
</dbReference>
<dbReference type="Pfam" id="PF00320">
    <property type="entry name" value="GATA"/>
    <property type="match status" value="1"/>
</dbReference>
<keyword evidence="3" id="KW-0862">Zinc</keyword>
<feature type="compositionally biased region" description="Polar residues" evidence="7">
    <location>
        <begin position="10"/>
        <end position="20"/>
    </location>
</feature>
<feature type="domain" description="PAS" evidence="8">
    <location>
        <begin position="31"/>
        <end position="101"/>
    </location>
</feature>
<dbReference type="InterPro" id="IPR000014">
    <property type="entry name" value="PAS"/>
</dbReference>
<organism evidence="10 11">
    <name type="scientific">Phyllosticta citribraziliensis</name>
    <dbReference type="NCBI Taxonomy" id="989973"/>
    <lineage>
        <taxon>Eukaryota</taxon>
        <taxon>Fungi</taxon>
        <taxon>Dikarya</taxon>
        <taxon>Ascomycota</taxon>
        <taxon>Pezizomycotina</taxon>
        <taxon>Dothideomycetes</taxon>
        <taxon>Dothideomycetes incertae sedis</taxon>
        <taxon>Botryosphaeriales</taxon>
        <taxon>Phyllostictaceae</taxon>
        <taxon>Phyllosticta</taxon>
    </lineage>
</organism>
<keyword evidence="4" id="KW-0805">Transcription regulation</keyword>
<evidence type="ECO:0000256" key="5">
    <source>
        <dbReference type="ARBA" id="ARBA00023163"/>
    </source>
</evidence>
<dbReference type="InterPro" id="IPR013088">
    <property type="entry name" value="Znf_NHR/GATA"/>
</dbReference>
<keyword evidence="2 6" id="KW-0863">Zinc-finger</keyword>